<feature type="transmembrane region" description="Helical" evidence="1">
    <location>
        <begin position="58"/>
        <end position="76"/>
    </location>
</feature>
<gene>
    <name evidence="2" type="ORF">ACFOWE_07960</name>
</gene>
<comment type="caution">
    <text evidence="2">The sequence shown here is derived from an EMBL/GenBank/DDBJ whole genome shotgun (WGS) entry which is preliminary data.</text>
</comment>
<keyword evidence="1" id="KW-1133">Transmembrane helix</keyword>
<feature type="transmembrane region" description="Helical" evidence="1">
    <location>
        <begin position="12"/>
        <end position="32"/>
    </location>
</feature>
<dbReference type="Proteomes" id="UP001595850">
    <property type="component" value="Unassembled WGS sequence"/>
</dbReference>
<dbReference type="RefSeq" id="WP_377286430.1">
    <property type="nucleotide sequence ID" value="NZ_JBHSBM010000011.1"/>
</dbReference>
<evidence type="ECO:0000256" key="1">
    <source>
        <dbReference type="SAM" id="Phobius"/>
    </source>
</evidence>
<sequence>MGRLERFIEAALSFPTVLFSFPLLVVAGYWILTLFTGGALDGDAAGGGSELAGDAGDAGGAGGVGGLLAFLGLGGVPVGVTVSAMVSIAWFTSLTGSALVAGIPAFPQAVLLVAVLVAALACAWIGARLLAVPLQRAASKERVPSRADFVGRTCVIRTSRVGRDFGQAEITSRDGSSALVQVRQTGDDVFGAGSTALIYAYDSDGEFFWVTPYDAELDPDRPI</sequence>
<keyword evidence="1" id="KW-0472">Membrane</keyword>
<proteinExistence type="predicted"/>
<feature type="transmembrane region" description="Helical" evidence="1">
    <location>
        <begin position="83"/>
        <end position="103"/>
    </location>
</feature>
<protein>
    <recommendedName>
        <fullName evidence="4">DUF1449 family protein</fullName>
    </recommendedName>
</protein>
<evidence type="ECO:0000313" key="2">
    <source>
        <dbReference type="EMBL" id="MFC4058223.1"/>
    </source>
</evidence>
<keyword evidence="3" id="KW-1185">Reference proteome</keyword>
<keyword evidence="1" id="KW-0812">Transmembrane</keyword>
<accession>A0ABV8I574</accession>
<feature type="transmembrane region" description="Helical" evidence="1">
    <location>
        <begin position="109"/>
        <end position="131"/>
    </location>
</feature>
<organism evidence="2 3">
    <name type="scientific">Planomonospora corallina</name>
    <dbReference type="NCBI Taxonomy" id="1806052"/>
    <lineage>
        <taxon>Bacteria</taxon>
        <taxon>Bacillati</taxon>
        <taxon>Actinomycetota</taxon>
        <taxon>Actinomycetes</taxon>
        <taxon>Streptosporangiales</taxon>
        <taxon>Streptosporangiaceae</taxon>
        <taxon>Planomonospora</taxon>
    </lineage>
</organism>
<name>A0ABV8I574_9ACTN</name>
<evidence type="ECO:0000313" key="3">
    <source>
        <dbReference type="Proteomes" id="UP001595850"/>
    </source>
</evidence>
<dbReference type="EMBL" id="JBHSBM010000011">
    <property type="protein sequence ID" value="MFC4058223.1"/>
    <property type="molecule type" value="Genomic_DNA"/>
</dbReference>
<reference evidence="3" key="1">
    <citation type="journal article" date="2019" name="Int. J. Syst. Evol. Microbiol.">
        <title>The Global Catalogue of Microorganisms (GCM) 10K type strain sequencing project: providing services to taxonomists for standard genome sequencing and annotation.</title>
        <authorList>
            <consortium name="The Broad Institute Genomics Platform"/>
            <consortium name="The Broad Institute Genome Sequencing Center for Infectious Disease"/>
            <person name="Wu L."/>
            <person name="Ma J."/>
        </authorList>
    </citation>
    <scope>NUCLEOTIDE SEQUENCE [LARGE SCALE GENOMIC DNA]</scope>
    <source>
        <strain evidence="3">TBRC 4489</strain>
    </source>
</reference>
<evidence type="ECO:0008006" key="4">
    <source>
        <dbReference type="Google" id="ProtNLM"/>
    </source>
</evidence>